<organism evidence="2 3">
    <name type="scientific">Leucothrix pacifica</name>
    <dbReference type="NCBI Taxonomy" id="1247513"/>
    <lineage>
        <taxon>Bacteria</taxon>
        <taxon>Pseudomonadati</taxon>
        <taxon>Pseudomonadota</taxon>
        <taxon>Gammaproteobacteria</taxon>
        <taxon>Thiotrichales</taxon>
        <taxon>Thiotrichaceae</taxon>
        <taxon>Leucothrix</taxon>
    </lineage>
</organism>
<dbReference type="InterPro" id="IPR029058">
    <property type="entry name" value="AB_hydrolase_fold"/>
</dbReference>
<evidence type="ECO:0000313" key="3">
    <source>
        <dbReference type="Proteomes" id="UP000245539"/>
    </source>
</evidence>
<dbReference type="PANTHER" id="PTHR34853:SF1">
    <property type="entry name" value="LIPASE 5"/>
    <property type="match status" value="1"/>
</dbReference>
<keyword evidence="1" id="KW-0732">Signal</keyword>
<evidence type="ECO:0000256" key="1">
    <source>
        <dbReference type="SAM" id="SignalP"/>
    </source>
</evidence>
<dbReference type="GO" id="GO:0004806">
    <property type="term" value="F:triacylglycerol lipase activity"/>
    <property type="evidence" value="ECO:0007669"/>
    <property type="project" value="InterPro"/>
</dbReference>
<dbReference type="RefSeq" id="WP_109839253.1">
    <property type="nucleotide sequence ID" value="NZ_QGKM01000075.1"/>
</dbReference>
<sequence>MLGILRKLKLHALPILAMLLLSACGGSDKDSSGQASVERGALLSSEFVAEYSAPGTLSFAALAAGSEVSYSIKVVKLIYNTALESGDIVKASGTFSFPTNKAGSSPMLSYQHATIFSNLSVPSNDPLFDLSPAYAATAGFVVVAPDYIGYGASNAMTHPFIQAAPSANSVIDLIRAARIYAADNDISLNSQLFLAGYSEGAYTSMAAHKAMETDYPDEFTVTGSVIGAGPYDVRGTVDEMLLNTQRIESPATLGYMVHAYDRYYELDNLTVRAIASPHHLTVDGYYDGSRTSSAINSILPRNMDELFDGDFLRDYASITGELTLKYQLEKNDVYDWAPKAPIRLFHGADDQIVPYANSVAAASVMNGYEGVDVTLTDCDRTQSTHAGCVPEFAAFALNYLFDESTGR</sequence>
<protein>
    <submittedName>
        <fullName evidence="2">Uncharacterized protein</fullName>
    </submittedName>
</protein>
<dbReference type="Gene3D" id="3.40.50.1820">
    <property type="entry name" value="alpha/beta hydrolase"/>
    <property type="match status" value="1"/>
</dbReference>
<dbReference type="PANTHER" id="PTHR34853">
    <property type="match status" value="1"/>
</dbReference>
<reference evidence="2 3" key="1">
    <citation type="submission" date="2018-05" db="EMBL/GenBank/DDBJ databases">
        <title>Leucothrix arctica sp. nov., isolated from Arctic seawater.</title>
        <authorList>
            <person name="Choi A."/>
            <person name="Baek K."/>
        </authorList>
    </citation>
    <scope>NUCLEOTIDE SEQUENCE [LARGE SCALE GENOMIC DNA]</scope>
    <source>
        <strain evidence="2 3">JCM 18388</strain>
    </source>
</reference>
<dbReference type="InterPro" id="IPR005152">
    <property type="entry name" value="Lipase_secreted"/>
</dbReference>
<dbReference type="PROSITE" id="PS51257">
    <property type="entry name" value="PROKAR_LIPOPROTEIN"/>
    <property type="match status" value="1"/>
</dbReference>
<dbReference type="OrthoDB" id="9798122at2"/>
<gene>
    <name evidence="2" type="ORF">DKW60_19040</name>
</gene>
<dbReference type="Gene3D" id="1.10.260.160">
    <property type="match status" value="1"/>
</dbReference>
<proteinExistence type="predicted"/>
<comment type="caution">
    <text evidence="2">The sequence shown here is derived from an EMBL/GenBank/DDBJ whole genome shotgun (WGS) entry which is preliminary data.</text>
</comment>
<accession>A0A317C3T5</accession>
<dbReference type="AlphaFoldDB" id="A0A317C3T5"/>
<dbReference type="SUPFAM" id="SSF53474">
    <property type="entry name" value="alpha/beta-Hydrolases"/>
    <property type="match status" value="1"/>
</dbReference>
<name>A0A317C3T5_9GAMM</name>
<dbReference type="EMBL" id="QGKM01000075">
    <property type="protein sequence ID" value="PWQ92841.1"/>
    <property type="molecule type" value="Genomic_DNA"/>
</dbReference>
<keyword evidence="3" id="KW-1185">Reference proteome</keyword>
<dbReference type="PIRSF" id="PIRSF029171">
    <property type="entry name" value="Esterase_LipA"/>
    <property type="match status" value="1"/>
</dbReference>
<dbReference type="Proteomes" id="UP000245539">
    <property type="component" value="Unassembled WGS sequence"/>
</dbReference>
<evidence type="ECO:0000313" key="2">
    <source>
        <dbReference type="EMBL" id="PWQ92841.1"/>
    </source>
</evidence>
<dbReference type="GO" id="GO:0016042">
    <property type="term" value="P:lipid catabolic process"/>
    <property type="evidence" value="ECO:0007669"/>
    <property type="project" value="InterPro"/>
</dbReference>
<feature type="chain" id="PRO_5016315813" evidence="1">
    <location>
        <begin position="24"/>
        <end position="407"/>
    </location>
</feature>
<feature type="signal peptide" evidence="1">
    <location>
        <begin position="1"/>
        <end position="23"/>
    </location>
</feature>
<dbReference type="Pfam" id="PF03583">
    <property type="entry name" value="LIP"/>
    <property type="match status" value="1"/>
</dbReference>